<name>A0A9D1XZ83_9FIRM</name>
<dbReference type="EMBL" id="DXEI01000023">
    <property type="protein sequence ID" value="HIX94016.1"/>
    <property type="molecule type" value="Genomic_DNA"/>
</dbReference>
<dbReference type="Pfam" id="PF09560">
    <property type="entry name" value="Spore_YunB"/>
    <property type="match status" value="1"/>
</dbReference>
<gene>
    <name evidence="1" type="ORF">H9846_00945</name>
</gene>
<reference evidence="1" key="1">
    <citation type="journal article" date="2021" name="PeerJ">
        <title>Extensive microbial diversity within the chicken gut microbiome revealed by metagenomics and culture.</title>
        <authorList>
            <person name="Gilroy R."/>
            <person name="Ravi A."/>
            <person name="Getino M."/>
            <person name="Pursley I."/>
            <person name="Horton D.L."/>
            <person name="Alikhan N.F."/>
            <person name="Baker D."/>
            <person name="Gharbi K."/>
            <person name="Hall N."/>
            <person name="Watson M."/>
            <person name="Adriaenssens E.M."/>
            <person name="Foster-Nyarko E."/>
            <person name="Jarju S."/>
            <person name="Secka A."/>
            <person name="Antonio M."/>
            <person name="Oren A."/>
            <person name="Chaudhuri R.R."/>
            <person name="La Ragione R."/>
            <person name="Hildebrand F."/>
            <person name="Pallen M.J."/>
        </authorList>
    </citation>
    <scope>NUCLEOTIDE SEQUENCE</scope>
    <source>
        <strain evidence="1">ChiHecec2B26-7398</strain>
    </source>
</reference>
<accession>A0A9D1XZ83</accession>
<protein>
    <recommendedName>
        <fullName evidence="3">Sporulation protein YunB</fullName>
    </recommendedName>
</protein>
<evidence type="ECO:0000313" key="2">
    <source>
        <dbReference type="Proteomes" id="UP000886751"/>
    </source>
</evidence>
<dbReference type="InterPro" id="IPR014197">
    <property type="entry name" value="Sporulation_prot_YunB"/>
</dbReference>
<sequence length="211" mass="23286">MRRMQYKGRRRLPLRLYAALLAAAVTAAGLWFNAYINTEIKPELQQLAEYYARAETLEAMHRAVQQTLQEQAALRETLYRGEKDRLQLDAAQANAVRSALTAAVETQLALLPQQEYCIPFGSLTGNSLLSGWGPGWDITLQPQAYVQAEWKETAESLAINTTRISAALLLTATVNMILDGRTETLEVCETVPLASVLLCGDTPQVYAAALD</sequence>
<dbReference type="AlphaFoldDB" id="A0A9D1XZ83"/>
<dbReference type="Proteomes" id="UP000886751">
    <property type="component" value="Unassembled WGS sequence"/>
</dbReference>
<reference evidence="1" key="2">
    <citation type="submission" date="2021-04" db="EMBL/GenBank/DDBJ databases">
        <authorList>
            <person name="Gilroy R."/>
        </authorList>
    </citation>
    <scope>NUCLEOTIDE SEQUENCE</scope>
    <source>
        <strain evidence="1">ChiHecec2B26-7398</strain>
    </source>
</reference>
<proteinExistence type="predicted"/>
<organism evidence="1 2">
    <name type="scientific">Candidatus Gemmiger excrementipullorum</name>
    <dbReference type="NCBI Taxonomy" id="2838610"/>
    <lineage>
        <taxon>Bacteria</taxon>
        <taxon>Bacillati</taxon>
        <taxon>Bacillota</taxon>
        <taxon>Clostridia</taxon>
        <taxon>Eubacteriales</taxon>
        <taxon>Gemmiger</taxon>
    </lineage>
</organism>
<comment type="caution">
    <text evidence="1">The sequence shown here is derived from an EMBL/GenBank/DDBJ whole genome shotgun (WGS) entry which is preliminary data.</text>
</comment>
<evidence type="ECO:0000313" key="1">
    <source>
        <dbReference type="EMBL" id="HIX94016.1"/>
    </source>
</evidence>
<evidence type="ECO:0008006" key="3">
    <source>
        <dbReference type="Google" id="ProtNLM"/>
    </source>
</evidence>